<gene>
    <name evidence="1" type="ORF">IV417_06315</name>
</gene>
<organism evidence="1 2">
    <name type="scientific">Harenicola maris</name>
    <dbReference type="NCBI Taxonomy" id="2841044"/>
    <lineage>
        <taxon>Bacteria</taxon>
        <taxon>Pseudomonadati</taxon>
        <taxon>Pseudomonadota</taxon>
        <taxon>Alphaproteobacteria</taxon>
        <taxon>Rhodobacterales</taxon>
        <taxon>Paracoccaceae</taxon>
        <taxon>Harenicola</taxon>
    </lineage>
</organism>
<name>A0AAP2CMB3_9RHOB</name>
<dbReference type="EMBL" id="JADQAZ010000001">
    <property type="protein sequence ID" value="MBT0956992.1"/>
    <property type="molecule type" value="Genomic_DNA"/>
</dbReference>
<evidence type="ECO:0000313" key="2">
    <source>
        <dbReference type="Proteomes" id="UP001315686"/>
    </source>
</evidence>
<evidence type="ECO:0000313" key="1">
    <source>
        <dbReference type="EMBL" id="MBT0956992.1"/>
    </source>
</evidence>
<dbReference type="InterPro" id="IPR003772">
    <property type="entry name" value="YceD"/>
</dbReference>
<sequence>MASPETVIERFTALRLPELSDRSGASFDITATPEDLTRFAADLDIIALRKLRLRGSLSPMGKRDWQLNATLGATAVQECVVSLEPVTTRIDTKVARVYAADFTYSEDSEAEMPGDDSIEALPEVVDLAAVAAEALALALPDFPRAEGLEPADMIAAPPGAAPLTDEAVKPFAGLADLKAKLEGGGE</sequence>
<protein>
    <submittedName>
        <fullName evidence="1">DUF177 domain-containing protein</fullName>
    </submittedName>
</protein>
<accession>A0AAP2CMB3</accession>
<reference evidence="1 2" key="1">
    <citation type="journal article" date="2021" name="Arch. Microbiol.">
        <title>Harenicola maris gen. nov., sp. nov. isolated from the Sea of Japan shallow sediments.</title>
        <authorList>
            <person name="Romanenko L.A."/>
            <person name="Kurilenko V.V."/>
            <person name="Chernysheva N.Y."/>
            <person name="Tekutyeva L.A."/>
            <person name="Velansky P.V."/>
            <person name="Svetashev V.I."/>
            <person name="Isaeva M.P."/>
        </authorList>
    </citation>
    <scope>NUCLEOTIDE SEQUENCE [LARGE SCALE GENOMIC DNA]</scope>
    <source>
        <strain evidence="1 2">KMM 3653</strain>
    </source>
</reference>
<comment type="caution">
    <text evidence="1">The sequence shown here is derived from an EMBL/GenBank/DDBJ whole genome shotgun (WGS) entry which is preliminary data.</text>
</comment>
<keyword evidence="2" id="KW-1185">Reference proteome</keyword>
<dbReference type="RefSeq" id="WP_327793170.1">
    <property type="nucleotide sequence ID" value="NZ_JADQAZ010000001.1"/>
</dbReference>
<dbReference type="AlphaFoldDB" id="A0AAP2CMB3"/>
<dbReference type="Proteomes" id="UP001315686">
    <property type="component" value="Unassembled WGS sequence"/>
</dbReference>
<dbReference type="Pfam" id="PF02620">
    <property type="entry name" value="YceD"/>
    <property type="match status" value="1"/>
</dbReference>
<proteinExistence type="predicted"/>